<gene>
    <name evidence="1" type="ORF">SKAU_G00210060</name>
</gene>
<protein>
    <submittedName>
        <fullName evidence="1">Uncharacterized protein</fullName>
    </submittedName>
</protein>
<sequence>MDCPQKTGMSGHPSDPSIGKALVEQEAEECRKTLGHLMMALEAKWATYELATVGPVGKLVCANIIWNPNADSLGGCQWSKVFLIFELTACQTVVAECSNEVDLLFKELVHQWH</sequence>
<comment type="caution">
    <text evidence="1">The sequence shown here is derived from an EMBL/GenBank/DDBJ whole genome shotgun (WGS) entry which is preliminary data.</text>
</comment>
<proteinExistence type="predicted"/>
<keyword evidence="2" id="KW-1185">Reference proteome</keyword>
<dbReference type="Proteomes" id="UP001152622">
    <property type="component" value="Chromosome 7"/>
</dbReference>
<reference evidence="1" key="1">
    <citation type="journal article" date="2023" name="Science">
        <title>Genome structures resolve the early diversification of teleost fishes.</title>
        <authorList>
            <person name="Parey E."/>
            <person name="Louis A."/>
            <person name="Montfort J."/>
            <person name="Bouchez O."/>
            <person name="Roques C."/>
            <person name="Iampietro C."/>
            <person name="Lluch J."/>
            <person name="Castinel A."/>
            <person name="Donnadieu C."/>
            <person name="Desvignes T."/>
            <person name="Floi Bucao C."/>
            <person name="Jouanno E."/>
            <person name="Wen M."/>
            <person name="Mejri S."/>
            <person name="Dirks R."/>
            <person name="Jansen H."/>
            <person name="Henkel C."/>
            <person name="Chen W.J."/>
            <person name="Zahm M."/>
            <person name="Cabau C."/>
            <person name="Klopp C."/>
            <person name="Thompson A.W."/>
            <person name="Robinson-Rechavi M."/>
            <person name="Braasch I."/>
            <person name="Lecointre G."/>
            <person name="Bobe J."/>
            <person name="Postlethwait J.H."/>
            <person name="Berthelot C."/>
            <person name="Roest Crollius H."/>
            <person name="Guiguen Y."/>
        </authorList>
    </citation>
    <scope>NUCLEOTIDE SEQUENCE</scope>
    <source>
        <strain evidence="1">WJC10195</strain>
    </source>
</reference>
<evidence type="ECO:0000313" key="2">
    <source>
        <dbReference type="Proteomes" id="UP001152622"/>
    </source>
</evidence>
<dbReference type="EMBL" id="JAINUF010000007">
    <property type="protein sequence ID" value="KAJ8353439.1"/>
    <property type="molecule type" value="Genomic_DNA"/>
</dbReference>
<name>A0A9Q1F8J2_SYNKA</name>
<accession>A0A9Q1F8J2</accession>
<organism evidence="1 2">
    <name type="scientific">Synaphobranchus kaupii</name>
    <name type="common">Kaup's arrowtooth eel</name>
    <dbReference type="NCBI Taxonomy" id="118154"/>
    <lineage>
        <taxon>Eukaryota</taxon>
        <taxon>Metazoa</taxon>
        <taxon>Chordata</taxon>
        <taxon>Craniata</taxon>
        <taxon>Vertebrata</taxon>
        <taxon>Euteleostomi</taxon>
        <taxon>Actinopterygii</taxon>
        <taxon>Neopterygii</taxon>
        <taxon>Teleostei</taxon>
        <taxon>Anguilliformes</taxon>
        <taxon>Synaphobranchidae</taxon>
        <taxon>Synaphobranchus</taxon>
    </lineage>
</organism>
<evidence type="ECO:0000313" key="1">
    <source>
        <dbReference type="EMBL" id="KAJ8353439.1"/>
    </source>
</evidence>
<dbReference type="AlphaFoldDB" id="A0A9Q1F8J2"/>